<comment type="similarity">
    <text evidence="2">Belongs to the ATPase epsilon chain family.</text>
</comment>
<dbReference type="Gene3D" id="2.60.15.10">
    <property type="entry name" value="F0F1 ATP synthase delta/epsilon subunit, N-terminal"/>
    <property type="match status" value="1"/>
</dbReference>
<evidence type="ECO:0000256" key="10">
    <source>
        <dbReference type="ARBA" id="ARBA00023136"/>
    </source>
</evidence>
<dbReference type="CTD" id="513"/>
<evidence type="ECO:0000256" key="7">
    <source>
        <dbReference type="ARBA" id="ARBA00022990"/>
    </source>
</evidence>
<dbReference type="Gene3D" id="1.20.5.440">
    <property type="entry name" value="ATP synthase delta/epsilon subunit, C-terminal domain"/>
    <property type="match status" value="1"/>
</dbReference>
<dbReference type="GeneTree" id="ENSGT00390000017576"/>
<dbReference type="Proteomes" id="UP000694380">
    <property type="component" value="Chromosome 4"/>
</dbReference>
<evidence type="ECO:0000256" key="16">
    <source>
        <dbReference type="ARBA" id="ARBA00062932"/>
    </source>
</evidence>
<evidence type="ECO:0000256" key="1">
    <source>
        <dbReference type="ARBA" id="ARBA00004273"/>
    </source>
</evidence>
<evidence type="ECO:0000256" key="11">
    <source>
        <dbReference type="ARBA" id="ARBA00023196"/>
    </source>
</evidence>
<dbReference type="KEGG" id="cpic:101951083"/>
<keyword evidence="8" id="KW-0406">Ion transport</keyword>
<dbReference type="InterPro" id="IPR036794">
    <property type="entry name" value="ATP_F1_dsu/esu_C_sf"/>
</dbReference>
<sequence>MLPARLLLALGPRALRLRLPGLRAPARSYAEAAAGPAQMSFTFASPTQVLYNGATVKQVDVPTLSGSFGILAAHVPTLQVLKPGVVTVFAEDGTATKYFVSSGSITVNADSSVQLLAEEVATLDMLDLATAKSNLDKALSQLAAAPDETAKVEAQINVEASEALVKALE</sequence>
<keyword evidence="3" id="KW-0813">Transport</keyword>
<evidence type="ECO:0000256" key="6">
    <source>
        <dbReference type="ARBA" id="ARBA00022946"/>
    </source>
</evidence>
<dbReference type="FunFam" id="2.60.15.10:FF:000004">
    <property type="entry name" value="ATP synthase subunit delta, mitochondrial"/>
    <property type="match status" value="1"/>
</dbReference>
<dbReference type="GO" id="GO:0045259">
    <property type="term" value="C:proton-transporting ATP synthase complex"/>
    <property type="evidence" value="ECO:0007669"/>
    <property type="project" value="UniProtKB-KW"/>
</dbReference>
<accession>A0A8C3IEH6</accession>
<evidence type="ECO:0000256" key="4">
    <source>
        <dbReference type="ARBA" id="ARBA00022781"/>
    </source>
</evidence>
<dbReference type="GO" id="GO:0005743">
    <property type="term" value="C:mitochondrial inner membrane"/>
    <property type="evidence" value="ECO:0007669"/>
    <property type="project" value="UniProtKB-SubCell"/>
</dbReference>
<keyword evidence="6" id="KW-0809">Transit peptide</keyword>
<dbReference type="NCBIfam" id="TIGR01216">
    <property type="entry name" value="ATP_synt_epsi"/>
    <property type="match status" value="1"/>
</dbReference>
<dbReference type="GO" id="GO:0033615">
    <property type="term" value="P:mitochondrial proton-transporting ATP synthase complex assembly"/>
    <property type="evidence" value="ECO:0007669"/>
    <property type="project" value="Ensembl"/>
</dbReference>
<keyword evidence="12" id="KW-0066">ATP synthesis</keyword>
<gene>
    <name evidence="18" type="primary">ATP5F1D</name>
</gene>
<comment type="subcellular location">
    <subcellularLocation>
        <location evidence="1">Mitochondrion inner membrane</location>
    </subcellularLocation>
</comment>
<dbReference type="InterPro" id="IPR036771">
    <property type="entry name" value="ATPsynth_dsu/esu_N"/>
</dbReference>
<comment type="function">
    <text evidence="15">Subunit delta, of the mitochondrial membrane ATP synthase complex (F(1)F(0) ATP synthase or Complex V) that produces ATP from ADP in the presence of a proton gradient across the membrane which is generated by electron transport complexes of the respiratory chain. ATP synthase complex consist of a soluble F(1) head domain - the catalytic core - and a membrane F(1) domain - the membrane proton channel. These two domains are linked by a central stalk rotating inside the F(1) region and a stationary peripheral stalk. During catalysis, ATP synthesis in the catalytic domain of F(1) is coupled via a rotary mechanism of the central stalk subunits to proton translocation. In vivo, can only synthesize ATP although its ATP hydrolase activity can be activated artificially in vitro. With the central stalk subunit gamma, is essential for the biogenesis of F(1) catalytic part of the ATP synthase complex namely in the formation of F1 assembly intermediate.</text>
</comment>
<evidence type="ECO:0000313" key="19">
    <source>
        <dbReference type="Proteomes" id="UP000694380"/>
    </source>
</evidence>
<protein>
    <recommendedName>
        <fullName evidence="17">ATP synthase F(1) complex subunit delta, mitochondrial</fullName>
    </recommendedName>
    <alternativeName>
        <fullName evidence="14">ATP synthase F1 subunit delta</fullName>
    </alternativeName>
    <alternativeName>
        <fullName evidence="13">F-ATPase delta subunit</fullName>
    </alternativeName>
</protein>
<evidence type="ECO:0000256" key="5">
    <source>
        <dbReference type="ARBA" id="ARBA00022792"/>
    </source>
</evidence>
<dbReference type="SUPFAM" id="SSF46604">
    <property type="entry name" value="Epsilon subunit of F1F0-ATP synthase C-terminal domain"/>
    <property type="match status" value="1"/>
</dbReference>
<dbReference type="SUPFAM" id="SSF51344">
    <property type="entry name" value="Epsilon subunit of F1F0-ATP synthase N-terminal domain"/>
    <property type="match status" value="1"/>
</dbReference>
<evidence type="ECO:0000256" key="15">
    <source>
        <dbReference type="ARBA" id="ARBA00056834"/>
    </source>
</evidence>
<evidence type="ECO:0000256" key="2">
    <source>
        <dbReference type="ARBA" id="ARBA00005712"/>
    </source>
</evidence>
<evidence type="ECO:0000256" key="12">
    <source>
        <dbReference type="ARBA" id="ARBA00023310"/>
    </source>
</evidence>
<dbReference type="OrthoDB" id="270171at2759"/>
<keyword evidence="11" id="KW-0139">CF(1)</keyword>
<dbReference type="PANTHER" id="PTHR13822">
    <property type="entry name" value="ATP SYNTHASE DELTA/EPSILON CHAIN"/>
    <property type="match status" value="1"/>
</dbReference>
<evidence type="ECO:0000256" key="9">
    <source>
        <dbReference type="ARBA" id="ARBA00023128"/>
    </source>
</evidence>
<comment type="subunit">
    <text evidence="16">Component of the ATP synthase complex composed at least of ATP5F1A/subunit alpha, ATP5F1B/subunit beta, ATP5MC1/subunit c (homooctomer), MT-ATP6/subunit a, MT-ATP8/subunit 8, ATP5ME/subunit e, ATP5MF/subunit f, ATP5MG/subunit g, ATP5MK/subunit k, ATP5MJ/subunit j, ATP5F1C/subunit gamma, ATP5F1D/subunit delta, ATP5F1E/subunit epsilon, ATP5PF/subunit F6, ATP5PB/subunit b, ATP5PD/subunit d, ATP5PO/subunit OSCP. ATP synthase complex consists of a soluble F(1) head domain (subunits alpha(3) and beta(3)) - the catalytic core - and a membrane F(0) domain - the membrane proton channel (subunits c, a, 8, e, f, g, k and j). These two domains are linked by a central stalk (subunits gamma, delta, and epsilon) rotating inside the F1 region and a stationary peripheral stalk (subunits F6, b, d, and OSCP). Component of a complex composed at least by ATPIF1, ATP5F1A, ATP5F1B, ATP5F1C AND ATP5F1E.</text>
</comment>
<dbReference type="HAMAP" id="MF_00530">
    <property type="entry name" value="ATP_synth_epsil_bac"/>
    <property type="match status" value="1"/>
</dbReference>
<organism evidence="18 19">
    <name type="scientific">Chrysemys picta bellii</name>
    <name type="common">Western painted turtle</name>
    <name type="synonym">Emys bellii</name>
    <dbReference type="NCBI Taxonomy" id="8478"/>
    <lineage>
        <taxon>Eukaryota</taxon>
        <taxon>Metazoa</taxon>
        <taxon>Chordata</taxon>
        <taxon>Craniata</taxon>
        <taxon>Vertebrata</taxon>
        <taxon>Euteleostomi</taxon>
        <taxon>Archelosauria</taxon>
        <taxon>Testudinata</taxon>
        <taxon>Testudines</taxon>
        <taxon>Cryptodira</taxon>
        <taxon>Durocryptodira</taxon>
        <taxon>Testudinoidea</taxon>
        <taxon>Emydidae</taxon>
        <taxon>Chrysemys</taxon>
    </lineage>
</organism>
<keyword evidence="10" id="KW-0472">Membrane</keyword>
<keyword evidence="7" id="KW-0007">Acetylation</keyword>
<proteinExistence type="inferred from homology"/>
<dbReference type="FunFam" id="1.20.5.440:FF:000002">
    <property type="entry name" value="ATP synthase subunit delta, mitochondrial"/>
    <property type="match status" value="1"/>
</dbReference>
<evidence type="ECO:0000256" key="17">
    <source>
        <dbReference type="ARBA" id="ARBA00070799"/>
    </source>
</evidence>
<dbReference type="GeneID" id="101951083"/>
<reference evidence="18" key="1">
    <citation type="journal article" date="2015" name="Genome Biol. Evol.">
        <title>Physical Mapping and Refinement of the Painted Turtle Genome (Chrysemys picta) Inform Amniote Genome Evolution and Challenge Turtle-Bird Chromosomal Conservation.</title>
        <authorList>
            <person name="Badenhorst D."/>
            <person name="Hillier L.W."/>
            <person name="Literman R."/>
            <person name="Montiel E.E."/>
            <person name="Radhakrishnan S."/>
            <person name="Shen Y."/>
            <person name="Minx P."/>
            <person name="Janes D.E."/>
            <person name="Warren W.C."/>
            <person name="Edwards S.V."/>
            <person name="Valenzuela N."/>
        </authorList>
    </citation>
    <scope>NUCLEOTIDE SEQUENCE [LARGE SCALE GENOMIC DNA]</scope>
</reference>
<dbReference type="GO" id="GO:0042776">
    <property type="term" value="P:proton motive force-driven mitochondrial ATP synthesis"/>
    <property type="evidence" value="ECO:0007669"/>
    <property type="project" value="Ensembl"/>
</dbReference>
<dbReference type="InterPro" id="IPR048937">
    <property type="entry name" value="ATPD_C_metazoa"/>
</dbReference>
<evidence type="ECO:0000313" key="18">
    <source>
        <dbReference type="Ensembl" id="ENSCPBP00000032695.1"/>
    </source>
</evidence>
<evidence type="ECO:0000256" key="8">
    <source>
        <dbReference type="ARBA" id="ARBA00023065"/>
    </source>
</evidence>
<dbReference type="CDD" id="cd12152">
    <property type="entry name" value="F1-ATPase_delta"/>
    <property type="match status" value="1"/>
</dbReference>
<dbReference type="Pfam" id="PF21335">
    <property type="entry name" value="ATPD_C_metazoa"/>
    <property type="match status" value="1"/>
</dbReference>
<keyword evidence="4" id="KW-0375">Hydrogen ion transport</keyword>
<evidence type="ECO:0000256" key="14">
    <source>
        <dbReference type="ARBA" id="ARBA00032372"/>
    </source>
</evidence>
<dbReference type="Pfam" id="PF02823">
    <property type="entry name" value="ATP-synt_DE_N"/>
    <property type="match status" value="1"/>
</dbReference>
<evidence type="ECO:0000256" key="13">
    <source>
        <dbReference type="ARBA" id="ARBA00031669"/>
    </source>
</evidence>
<dbReference type="Ensembl" id="ENSCPBT00000038455.1">
    <property type="protein sequence ID" value="ENSCPBP00000032695.1"/>
    <property type="gene ID" value="ENSCPBG00000022922.1"/>
</dbReference>
<reference evidence="18" key="2">
    <citation type="submission" date="2025-08" db="UniProtKB">
        <authorList>
            <consortium name="Ensembl"/>
        </authorList>
    </citation>
    <scope>IDENTIFICATION</scope>
</reference>
<dbReference type="GO" id="GO:0046933">
    <property type="term" value="F:proton-transporting ATP synthase activity, rotational mechanism"/>
    <property type="evidence" value="ECO:0007669"/>
    <property type="project" value="Ensembl"/>
</dbReference>
<name>A0A8C3IEH6_CHRPI</name>
<dbReference type="InterPro" id="IPR020546">
    <property type="entry name" value="ATP_synth_F1_dsu/esu_N"/>
</dbReference>
<reference evidence="18" key="3">
    <citation type="submission" date="2025-09" db="UniProtKB">
        <authorList>
            <consortium name="Ensembl"/>
        </authorList>
    </citation>
    <scope>IDENTIFICATION</scope>
</reference>
<dbReference type="OMA" id="PHQTIYR"/>
<keyword evidence="9" id="KW-0496">Mitochondrion</keyword>
<evidence type="ECO:0000256" key="3">
    <source>
        <dbReference type="ARBA" id="ARBA00022448"/>
    </source>
</evidence>
<dbReference type="InterPro" id="IPR001469">
    <property type="entry name" value="ATP_synth_F1_dsu/esu"/>
</dbReference>
<dbReference type="AlphaFoldDB" id="A0A8C3IEH6"/>
<keyword evidence="5" id="KW-0999">Mitochondrion inner membrane</keyword>
<dbReference type="GO" id="GO:0005198">
    <property type="term" value="F:structural molecule activity"/>
    <property type="evidence" value="ECO:0007669"/>
    <property type="project" value="Ensembl"/>
</dbReference>
<keyword evidence="19" id="KW-1185">Reference proteome</keyword>
<dbReference type="PANTHER" id="PTHR13822:SF7">
    <property type="entry name" value="ATP SYNTHASE SUBUNIT DELTA, MITOCHONDRIAL"/>
    <property type="match status" value="1"/>
</dbReference>